<dbReference type="Proteomes" id="UP000598227">
    <property type="component" value="Unassembled WGS sequence"/>
</dbReference>
<dbReference type="GO" id="GO:0016740">
    <property type="term" value="F:transferase activity"/>
    <property type="evidence" value="ECO:0007669"/>
    <property type="project" value="UniProtKB-KW"/>
</dbReference>
<sequence>MAPVVPPDPQSAADYDDRTTAAVKSVLLEIGQILGSFKGKFAVIGGAVPWLLLENEEMPHVGTLDVDLGLDTEALGDGEYARLVEALMGNGYEQRDDHRLFQLVRTVPVDDGGGPIDVVVDFLRPFDAVFTKNKPPLIEHFAVQRASGAELALRFYNLVAISGEMPNGGANHVNIAVASIPALLAMKGYAIENRLKRKDAYDIYYCVRNYPGGPDALAADCEPVLAHKEGKEGFGFIAGKFEAVDSFGPTSVRQFVQDTQILGERTADQWQQDAFGQVDAWLRALGWRG</sequence>
<dbReference type="RefSeq" id="WP_192568348.1">
    <property type="nucleotide sequence ID" value="NZ_JACZEP010000011.1"/>
</dbReference>
<gene>
    <name evidence="1" type="ORF">IHE39_24855</name>
</gene>
<dbReference type="Pfam" id="PF08843">
    <property type="entry name" value="AbiEii"/>
    <property type="match status" value="1"/>
</dbReference>
<evidence type="ECO:0000313" key="1">
    <source>
        <dbReference type="EMBL" id="MBE1207525.1"/>
    </source>
</evidence>
<evidence type="ECO:0000313" key="2">
    <source>
        <dbReference type="Proteomes" id="UP000598227"/>
    </source>
</evidence>
<dbReference type="EMBL" id="JACZEP010000011">
    <property type="protein sequence ID" value="MBE1207525.1"/>
    <property type="molecule type" value="Genomic_DNA"/>
</dbReference>
<accession>A0ABR9GV80</accession>
<name>A0ABR9GV80_9HYPH</name>
<protein>
    <submittedName>
        <fullName evidence="1">Nucleotidyl transferase AbiEii/AbiGii toxin family protein</fullName>
    </submittedName>
</protein>
<keyword evidence="1" id="KW-0808">Transferase</keyword>
<proteinExistence type="predicted"/>
<reference evidence="1 2" key="1">
    <citation type="submission" date="2020-09" db="EMBL/GenBank/DDBJ databases">
        <title>Draft Genome Sequence of Aminobacter carboxidus type strain DSM 1086, a soil Gram-negative carboxydobacterium.</title>
        <authorList>
            <person name="Turrini P."/>
            <person name="Tescari M."/>
            <person name="Artuso I."/>
            <person name="Lugli G.A."/>
            <person name="Frangipani E."/>
            <person name="Ventura M."/>
            <person name="Visca P."/>
        </authorList>
    </citation>
    <scope>NUCLEOTIDE SEQUENCE [LARGE SCALE GENOMIC DNA]</scope>
    <source>
        <strain evidence="1 2">DSM 1086</strain>
    </source>
</reference>
<dbReference type="InterPro" id="IPR014942">
    <property type="entry name" value="AbiEii"/>
</dbReference>
<comment type="caution">
    <text evidence="1">The sequence shown here is derived from an EMBL/GenBank/DDBJ whole genome shotgun (WGS) entry which is preliminary data.</text>
</comment>
<organism evidence="1 2">
    <name type="scientific">Aminobacter carboxidus</name>
    <dbReference type="NCBI Taxonomy" id="376165"/>
    <lineage>
        <taxon>Bacteria</taxon>
        <taxon>Pseudomonadati</taxon>
        <taxon>Pseudomonadota</taxon>
        <taxon>Alphaproteobacteria</taxon>
        <taxon>Hyphomicrobiales</taxon>
        <taxon>Phyllobacteriaceae</taxon>
        <taxon>Aminobacter</taxon>
    </lineage>
</organism>
<keyword evidence="2" id="KW-1185">Reference proteome</keyword>